<evidence type="ECO:0008006" key="3">
    <source>
        <dbReference type="Google" id="ProtNLM"/>
    </source>
</evidence>
<evidence type="ECO:0000313" key="2">
    <source>
        <dbReference type="Proteomes" id="UP000265703"/>
    </source>
</evidence>
<accession>A0A397T280</accession>
<dbReference type="AlphaFoldDB" id="A0A397T280"/>
<keyword evidence="2" id="KW-1185">Reference proteome</keyword>
<dbReference type="Proteomes" id="UP000265703">
    <property type="component" value="Unassembled WGS sequence"/>
</dbReference>
<name>A0A397T280_9GLOM</name>
<organism evidence="1 2">
    <name type="scientific">Glomus cerebriforme</name>
    <dbReference type="NCBI Taxonomy" id="658196"/>
    <lineage>
        <taxon>Eukaryota</taxon>
        <taxon>Fungi</taxon>
        <taxon>Fungi incertae sedis</taxon>
        <taxon>Mucoromycota</taxon>
        <taxon>Glomeromycotina</taxon>
        <taxon>Glomeromycetes</taxon>
        <taxon>Glomerales</taxon>
        <taxon>Glomeraceae</taxon>
        <taxon>Glomus</taxon>
    </lineage>
</organism>
<proteinExistence type="predicted"/>
<dbReference type="EMBL" id="QKYT01000131">
    <property type="protein sequence ID" value="RIA92263.1"/>
    <property type="molecule type" value="Genomic_DNA"/>
</dbReference>
<evidence type="ECO:0000313" key="1">
    <source>
        <dbReference type="EMBL" id="RIA92263.1"/>
    </source>
</evidence>
<protein>
    <recommendedName>
        <fullName evidence="3">HMG box domain-containing protein</fullName>
    </recommendedName>
</protein>
<comment type="caution">
    <text evidence="1">The sequence shown here is derived from an EMBL/GenBank/DDBJ whole genome shotgun (WGS) entry which is preliminary data.</text>
</comment>
<reference evidence="1 2" key="1">
    <citation type="submission" date="2018-06" db="EMBL/GenBank/DDBJ databases">
        <title>Comparative genomics reveals the genomic features of Rhizophagus irregularis, R. cerebriforme, R. diaphanum and Gigaspora rosea, and their symbiotic lifestyle signature.</title>
        <authorList>
            <person name="Morin E."/>
            <person name="San Clemente H."/>
            <person name="Chen E.C.H."/>
            <person name="De La Providencia I."/>
            <person name="Hainaut M."/>
            <person name="Kuo A."/>
            <person name="Kohler A."/>
            <person name="Murat C."/>
            <person name="Tang N."/>
            <person name="Roy S."/>
            <person name="Loubradou J."/>
            <person name="Henrissat B."/>
            <person name="Grigoriev I.V."/>
            <person name="Corradi N."/>
            <person name="Roux C."/>
            <person name="Martin F.M."/>
        </authorList>
    </citation>
    <scope>NUCLEOTIDE SEQUENCE [LARGE SCALE GENOMIC DNA]</scope>
    <source>
        <strain evidence="1 2">DAOM 227022</strain>
    </source>
</reference>
<gene>
    <name evidence="1" type="ORF">C1645_80278</name>
</gene>
<sequence length="217" mass="26073">MELKPKLSEINKPENQLYEDLQPESFQVVDNCELHMNLGELLSPSSLKSKTRKQSPFNIYRRNVAARRLSRKNYISRTKYTTDAKDNEMWKNESNEVKNFYRMLATESTKLYERIRFNFQTYKKYTFYNTFSENFDTSTSNSKNVHSIESVSNSIQPFQLFQSYQQQSPQFFQLEQPELQLSQLHYQYSPLINIFNSEIPQSYFQNFTIDPDFYVYY</sequence>